<dbReference type="Proteomes" id="UP001515480">
    <property type="component" value="Unassembled WGS sequence"/>
</dbReference>
<dbReference type="AlphaFoldDB" id="A0AB34IBH8"/>
<dbReference type="SFLD" id="SFLDS00003">
    <property type="entry name" value="Haloacid_Dehalogenase"/>
    <property type="match status" value="1"/>
</dbReference>
<dbReference type="InterPro" id="IPR036412">
    <property type="entry name" value="HAD-like_sf"/>
</dbReference>
<dbReference type="EMBL" id="JBGBPQ010000030">
    <property type="protein sequence ID" value="KAL1496046.1"/>
    <property type="molecule type" value="Genomic_DNA"/>
</dbReference>
<dbReference type="SFLD" id="SFLDG01129">
    <property type="entry name" value="C1.5:_HAD__Beta-PGM__Phosphata"/>
    <property type="match status" value="1"/>
</dbReference>
<protein>
    <recommendedName>
        <fullName evidence="5">N-acylneuraminate-9-phosphatase</fullName>
    </recommendedName>
</protein>
<dbReference type="PANTHER" id="PTHR43316">
    <property type="entry name" value="HYDROLASE, HALOACID DELAHOGENASE-RELATED"/>
    <property type="match status" value="1"/>
</dbReference>
<dbReference type="SUPFAM" id="SSF56784">
    <property type="entry name" value="HAD-like"/>
    <property type="match status" value="1"/>
</dbReference>
<dbReference type="Gene3D" id="3.40.50.1000">
    <property type="entry name" value="HAD superfamily/HAD-like"/>
    <property type="match status" value="1"/>
</dbReference>
<dbReference type="InterPro" id="IPR023214">
    <property type="entry name" value="HAD_sf"/>
</dbReference>
<sequence>MALALCLGPLSFRLITLDLDDTLWPTAPVVAAANAALAAALGATPSELHARLRAERLRASPPPSYSEARVLAVESWLASREGPSPAHRATAERLFQLWLRERHAAAEERLFSGAAAAVAAARRRHPEAAVAAVTNGRGDPLAMPALAPLFDFTVSAEHASIYPARKPEAAPFLAALRRVGLEGREGAWAHVGDDVLNDVLAAKRLGAWAVWLDGGGGGEGEREAAAAAWVSTMGEAEREERARQARKAVGVADVVIRDISELPDALPSPADRQRRAGSARAGGGGDLYLG</sequence>
<reference evidence="3 4" key="1">
    <citation type="journal article" date="2024" name="Science">
        <title>Giant polyketide synthase enzymes in the biosynthesis of giant marine polyether toxins.</title>
        <authorList>
            <person name="Fallon T.R."/>
            <person name="Shende V.V."/>
            <person name="Wierzbicki I.H."/>
            <person name="Pendleton A.L."/>
            <person name="Watervoot N.F."/>
            <person name="Auber R.P."/>
            <person name="Gonzalez D.J."/>
            <person name="Wisecaver J.H."/>
            <person name="Moore B.S."/>
        </authorList>
    </citation>
    <scope>NUCLEOTIDE SEQUENCE [LARGE SCALE GENOMIC DNA]</scope>
    <source>
        <strain evidence="3 4">12B1</strain>
    </source>
</reference>
<dbReference type="Gene3D" id="1.20.120.1600">
    <property type="match status" value="1"/>
</dbReference>
<feature type="compositionally biased region" description="Gly residues" evidence="2">
    <location>
        <begin position="280"/>
        <end position="290"/>
    </location>
</feature>
<accession>A0AB34IBH8</accession>
<proteinExistence type="predicted"/>
<name>A0AB34IBH8_PRYPA</name>
<evidence type="ECO:0000256" key="1">
    <source>
        <dbReference type="ARBA" id="ARBA00022801"/>
    </source>
</evidence>
<comment type="caution">
    <text evidence="3">The sequence shown here is derived from an EMBL/GenBank/DDBJ whole genome shotgun (WGS) entry which is preliminary data.</text>
</comment>
<feature type="region of interest" description="Disordered" evidence="2">
    <location>
        <begin position="264"/>
        <end position="290"/>
    </location>
</feature>
<dbReference type="PANTHER" id="PTHR43316:SF8">
    <property type="entry name" value="HAD FAMILY HYDROLASE"/>
    <property type="match status" value="1"/>
</dbReference>
<evidence type="ECO:0000313" key="4">
    <source>
        <dbReference type="Proteomes" id="UP001515480"/>
    </source>
</evidence>
<gene>
    <name evidence="3" type="ORF">AB1Y20_014675</name>
</gene>
<dbReference type="Pfam" id="PF00702">
    <property type="entry name" value="Hydrolase"/>
    <property type="match status" value="1"/>
</dbReference>
<keyword evidence="1" id="KW-0378">Hydrolase</keyword>
<evidence type="ECO:0000313" key="3">
    <source>
        <dbReference type="EMBL" id="KAL1496046.1"/>
    </source>
</evidence>
<dbReference type="InterPro" id="IPR051540">
    <property type="entry name" value="S-2-haloacid_dehalogenase"/>
</dbReference>
<evidence type="ECO:0008006" key="5">
    <source>
        <dbReference type="Google" id="ProtNLM"/>
    </source>
</evidence>
<organism evidence="3 4">
    <name type="scientific">Prymnesium parvum</name>
    <name type="common">Toxic golden alga</name>
    <dbReference type="NCBI Taxonomy" id="97485"/>
    <lineage>
        <taxon>Eukaryota</taxon>
        <taxon>Haptista</taxon>
        <taxon>Haptophyta</taxon>
        <taxon>Prymnesiophyceae</taxon>
        <taxon>Prymnesiales</taxon>
        <taxon>Prymnesiaceae</taxon>
        <taxon>Prymnesium</taxon>
    </lineage>
</organism>
<evidence type="ECO:0000256" key="2">
    <source>
        <dbReference type="SAM" id="MobiDB-lite"/>
    </source>
</evidence>
<keyword evidence="4" id="KW-1185">Reference proteome</keyword>
<dbReference type="GO" id="GO:0016787">
    <property type="term" value="F:hydrolase activity"/>
    <property type="evidence" value="ECO:0007669"/>
    <property type="project" value="UniProtKB-KW"/>
</dbReference>